<name>A0A375D9T7_9BURK</name>
<evidence type="ECO:0000313" key="1">
    <source>
        <dbReference type="EMBL" id="SOZ68171.1"/>
    </source>
</evidence>
<dbReference type="EMBL" id="OFTH01000036">
    <property type="protein sequence ID" value="SOZ68171.1"/>
    <property type="molecule type" value="Genomic_DNA"/>
</dbReference>
<proteinExistence type="predicted"/>
<reference evidence="1 3" key="1">
    <citation type="submission" date="2018-01" db="EMBL/GenBank/DDBJ databases">
        <authorList>
            <person name="Clerissi C."/>
        </authorList>
    </citation>
    <scope>NUCLEOTIDE SEQUENCE</scope>
    <source>
        <strain evidence="2">Cupriavidus taiwanensis STM 6021</strain>
        <strain evidence="1">Cupriavidus taiwanensis STM 8556</strain>
    </source>
</reference>
<dbReference type="Proteomes" id="UP000257139">
    <property type="component" value="Chromosome CBM2594_b"/>
</dbReference>
<dbReference type="Proteomes" id="UP000256952">
    <property type="component" value="Chromosome CBM2613_b"/>
</dbReference>
<accession>A0A375D9T7</accession>
<evidence type="ECO:0000313" key="3">
    <source>
        <dbReference type="Proteomes" id="UP000257139"/>
    </source>
</evidence>
<protein>
    <submittedName>
        <fullName evidence="1">Uncharacterized protein</fullName>
    </submittedName>
</protein>
<evidence type="ECO:0000313" key="2">
    <source>
        <dbReference type="EMBL" id="SPC23185.1"/>
    </source>
</evidence>
<sequence length="20" mass="2469">MRVFLSHWCHWGLLNARRAD</sequence>
<gene>
    <name evidence="2" type="ORF">CBM2594_B50426</name>
    <name evidence="1" type="ORF">CBM2613_B110257</name>
</gene>
<organism evidence="1">
    <name type="scientific">Cupriavidus taiwanensis</name>
    <dbReference type="NCBI Taxonomy" id="164546"/>
    <lineage>
        <taxon>Bacteria</taxon>
        <taxon>Pseudomonadati</taxon>
        <taxon>Pseudomonadota</taxon>
        <taxon>Betaproteobacteria</taxon>
        <taxon>Burkholderiales</taxon>
        <taxon>Burkholderiaceae</taxon>
        <taxon>Cupriavidus</taxon>
    </lineage>
</organism>
<dbReference type="AlphaFoldDB" id="A0A375D9T7"/>
<dbReference type="EMBL" id="LT978514">
    <property type="protein sequence ID" value="SPC23185.1"/>
    <property type="molecule type" value="Genomic_DNA"/>
</dbReference>